<evidence type="ECO:0000256" key="1">
    <source>
        <dbReference type="SAM" id="MobiDB-lite"/>
    </source>
</evidence>
<reference evidence="2 3" key="1">
    <citation type="submission" date="2022-04" db="EMBL/GenBank/DDBJ databases">
        <title>Positive selection, recombination, and allopatry shape intraspecific diversity of widespread and dominant cyanobacteria.</title>
        <authorList>
            <person name="Wei J."/>
            <person name="Shu W."/>
            <person name="Hu C."/>
        </authorList>
    </citation>
    <scope>NUCLEOTIDE SEQUENCE [LARGE SCALE GENOMIC DNA]</scope>
    <source>
        <strain evidence="2 3">GB2-A4</strain>
    </source>
</reference>
<comment type="caution">
    <text evidence="2">The sequence shown here is derived from an EMBL/GenBank/DDBJ whole genome shotgun (WGS) entry which is preliminary data.</text>
</comment>
<accession>A0ABV0JA01</accession>
<dbReference type="EMBL" id="JAMPKM010000006">
    <property type="protein sequence ID" value="MEP0817940.1"/>
    <property type="molecule type" value="Genomic_DNA"/>
</dbReference>
<keyword evidence="3" id="KW-1185">Reference proteome</keyword>
<dbReference type="Proteomes" id="UP001464891">
    <property type="component" value="Unassembled WGS sequence"/>
</dbReference>
<evidence type="ECO:0000313" key="3">
    <source>
        <dbReference type="Proteomes" id="UP001464891"/>
    </source>
</evidence>
<organism evidence="2 3">
    <name type="scientific">Trichocoleus desertorum GB2-A4</name>
    <dbReference type="NCBI Taxonomy" id="2933944"/>
    <lineage>
        <taxon>Bacteria</taxon>
        <taxon>Bacillati</taxon>
        <taxon>Cyanobacteriota</taxon>
        <taxon>Cyanophyceae</taxon>
        <taxon>Leptolyngbyales</taxon>
        <taxon>Trichocoleusaceae</taxon>
        <taxon>Trichocoleus</taxon>
    </lineage>
</organism>
<feature type="region of interest" description="Disordered" evidence="1">
    <location>
        <begin position="137"/>
        <end position="162"/>
    </location>
</feature>
<name>A0ABV0JA01_9CYAN</name>
<sequence length="162" mass="18654">MELNRLLYEKSVPDKGHLIIPFVFGMVDKAYIYSYSLLAEVGHKSEFHQAENPAQMYSSHLEEIIRIAQEHLAENSLYESSLESFKHRYTYCHNLIIVSEMAGKYFYDHYPPNRLNNIAAPRIFSSESECISWVKQGLDQSRSTPKPELTTEIVEPGLSPPD</sequence>
<proteinExistence type="predicted"/>
<protein>
    <submittedName>
        <fullName evidence="2">Uncharacterized protein</fullName>
    </submittedName>
</protein>
<gene>
    <name evidence="2" type="ORF">NC998_12625</name>
</gene>
<evidence type="ECO:0000313" key="2">
    <source>
        <dbReference type="EMBL" id="MEP0817940.1"/>
    </source>
</evidence>
<dbReference type="RefSeq" id="WP_199299034.1">
    <property type="nucleotide sequence ID" value="NZ_JAMPKM010000006.1"/>
</dbReference>